<accession>A0ABX3M5K7</accession>
<evidence type="ECO:0000313" key="2">
    <source>
        <dbReference type="Proteomes" id="UP000191089"/>
    </source>
</evidence>
<proteinExistence type="predicted"/>
<dbReference type="Proteomes" id="UP000191089">
    <property type="component" value="Unassembled WGS sequence"/>
</dbReference>
<dbReference type="EMBL" id="LOKQ01000303">
    <property type="protein sequence ID" value="OOX08689.1"/>
    <property type="molecule type" value="Genomic_DNA"/>
</dbReference>
<gene>
    <name evidence="1" type="ORF">Xcaj_18500</name>
</gene>
<sequence length="101" mass="11497">MPRRREAIAGLEGVIQLAETPNARPTIKLLESISGRVREAIDLLQAPDSTRKRVDFILLAIQQSTEIRTYSRNGNVLKRVHIIDPDLYHWSIAQLHEMAIT</sequence>
<dbReference type="RefSeq" id="WP_078562350.1">
    <property type="nucleotide sequence ID" value="NZ_LOKQ01000303.1"/>
</dbReference>
<comment type="caution">
    <text evidence="1">The sequence shown here is derived from an EMBL/GenBank/DDBJ whole genome shotgun (WGS) entry which is preliminary data.</text>
</comment>
<evidence type="ECO:0000313" key="1">
    <source>
        <dbReference type="EMBL" id="OOX08689.1"/>
    </source>
</evidence>
<name>A0ABX3M5K7_9XANT</name>
<protein>
    <submittedName>
        <fullName evidence="1">Uncharacterized protein</fullName>
    </submittedName>
</protein>
<organism evidence="1 2">
    <name type="scientific">Xanthomonas axonopodis pv. cajani</name>
    <dbReference type="NCBI Taxonomy" id="487827"/>
    <lineage>
        <taxon>Bacteria</taxon>
        <taxon>Pseudomonadati</taxon>
        <taxon>Pseudomonadota</taxon>
        <taxon>Gammaproteobacteria</taxon>
        <taxon>Lysobacterales</taxon>
        <taxon>Lysobacteraceae</taxon>
        <taxon>Xanthomonas</taxon>
    </lineage>
</organism>
<reference evidence="1 2" key="1">
    <citation type="submission" date="2015-12" db="EMBL/GenBank/DDBJ databases">
        <authorList>
            <person name="Bansal K."/>
            <person name="Midha S."/>
            <person name="Patil P.B."/>
        </authorList>
    </citation>
    <scope>NUCLEOTIDE SEQUENCE [LARGE SCALE GENOMIC DNA]</scope>
    <source>
        <strain evidence="1 2">LMG558</strain>
    </source>
</reference>
<keyword evidence="2" id="KW-1185">Reference proteome</keyword>